<dbReference type="SUPFAM" id="SSF55729">
    <property type="entry name" value="Acyl-CoA N-acyltransferases (Nat)"/>
    <property type="match status" value="1"/>
</dbReference>
<dbReference type="InterPro" id="IPR050832">
    <property type="entry name" value="Bact_Acetyltransf"/>
</dbReference>
<dbReference type="InterPro" id="IPR000182">
    <property type="entry name" value="GNAT_dom"/>
</dbReference>
<evidence type="ECO:0000313" key="6">
    <source>
        <dbReference type="Proteomes" id="UP000257607"/>
    </source>
</evidence>
<dbReference type="Proteomes" id="UP001215533">
    <property type="component" value="Chromosome"/>
</dbReference>
<dbReference type="Gene3D" id="3.40.630.30">
    <property type="match status" value="1"/>
</dbReference>
<proteinExistence type="predicted"/>
<name>A0A0B2XEZ3_LATCU</name>
<reference evidence="4 6" key="1">
    <citation type="submission" date="2018-07" db="EMBL/GenBank/DDBJ databases">
        <title>Lactobacillus curvatus genome sequence.</title>
        <authorList>
            <person name="Prechtl R."/>
        </authorList>
    </citation>
    <scope>NUCLEOTIDE SEQUENCE [LARGE SCALE GENOMIC DNA]</scope>
    <source>
        <strain evidence="4 6">TMW 1.1928</strain>
    </source>
</reference>
<keyword evidence="2" id="KW-0012">Acyltransferase</keyword>
<dbReference type="GO" id="GO:0016747">
    <property type="term" value="F:acyltransferase activity, transferring groups other than amino-acyl groups"/>
    <property type="evidence" value="ECO:0007669"/>
    <property type="project" value="InterPro"/>
</dbReference>
<dbReference type="Proteomes" id="UP000257607">
    <property type="component" value="Chromosome"/>
</dbReference>
<gene>
    <name evidence="4" type="ORF">DT351_02525</name>
    <name evidence="5" type="ORF">PSR33_04830</name>
</gene>
<dbReference type="CDD" id="cd04301">
    <property type="entry name" value="NAT_SF"/>
    <property type="match status" value="1"/>
</dbReference>
<evidence type="ECO:0000313" key="4">
    <source>
        <dbReference type="EMBL" id="AXN35294.1"/>
    </source>
</evidence>
<dbReference type="EMBL" id="CP117683">
    <property type="protein sequence ID" value="WDC91526.1"/>
    <property type="molecule type" value="Genomic_DNA"/>
</dbReference>
<dbReference type="OrthoDB" id="9805924at2"/>
<feature type="domain" description="N-acetyltransferase" evidence="3">
    <location>
        <begin position="1"/>
        <end position="154"/>
    </location>
</feature>
<dbReference type="AlphaFoldDB" id="A0A0B2XEZ3"/>
<dbReference type="GeneID" id="49610985"/>
<accession>A0A0B2XEZ3</accession>
<dbReference type="EMBL" id="CP031003">
    <property type="protein sequence ID" value="AXN35294.1"/>
    <property type="molecule type" value="Genomic_DNA"/>
</dbReference>
<dbReference type="KEGG" id="lcv:FBA2_07865"/>
<dbReference type="PANTHER" id="PTHR43877">
    <property type="entry name" value="AMINOALKYLPHOSPHONATE N-ACETYLTRANSFERASE-RELATED-RELATED"/>
    <property type="match status" value="1"/>
</dbReference>
<dbReference type="STRING" id="28038.BCY75_04355"/>
<protein>
    <submittedName>
        <fullName evidence="4">GNAT family N-acetyltransferase</fullName>
    </submittedName>
</protein>
<reference evidence="5" key="2">
    <citation type="submission" date="2023-02" db="EMBL/GenBank/DDBJ databases">
        <title>Complete genome sequence of Lactobacillus curvatus CACC879 isolated from Pig feces.</title>
        <authorList>
            <person name="Park S."/>
            <person name="Park M.A."/>
            <person name="Kim D.-H."/>
            <person name="Kim Y."/>
        </authorList>
    </citation>
    <scope>NUCLEOTIDE SEQUENCE</scope>
    <source>
        <strain evidence="5">CACC879</strain>
    </source>
</reference>
<dbReference type="PROSITE" id="PS51186">
    <property type="entry name" value="GNAT"/>
    <property type="match status" value="1"/>
</dbReference>
<evidence type="ECO:0000256" key="1">
    <source>
        <dbReference type="ARBA" id="ARBA00022679"/>
    </source>
</evidence>
<organism evidence="4 6">
    <name type="scientific">Latilactobacillus curvatus</name>
    <name type="common">Lactobacillus curvatus</name>
    <dbReference type="NCBI Taxonomy" id="28038"/>
    <lineage>
        <taxon>Bacteria</taxon>
        <taxon>Bacillati</taxon>
        <taxon>Bacillota</taxon>
        <taxon>Bacilli</taxon>
        <taxon>Lactobacillales</taxon>
        <taxon>Lactobacillaceae</taxon>
        <taxon>Latilactobacillus</taxon>
    </lineage>
</organism>
<dbReference type="PANTHER" id="PTHR43877:SF2">
    <property type="entry name" value="AMINOALKYLPHOSPHONATE N-ACETYLTRANSFERASE-RELATED"/>
    <property type="match status" value="1"/>
</dbReference>
<evidence type="ECO:0000313" key="5">
    <source>
        <dbReference type="EMBL" id="WDC91526.1"/>
    </source>
</evidence>
<evidence type="ECO:0000256" key="2">
    <source>
        <dbReference type="ARBA" id="ARBA00023315"/>
    </source>
</evidence>
<evidence type="ECO:0000259" key="3">
    <source>
        <dbReference type="PROSITE" id="PS51186"/>
    </source>
</evidence>
<dbReference type="RefSeq" id="WP_004270164.1">
    <property type="nucleotide sequence ID" value="NZ_BJOQ01000015.1"/>
</dbReference>
<keyword evidence="1 4" id="KW-0808">Transferase</keyword>
<dbReference type="Pfam" id="PF00583">
    <property type="entry name" value="Acetyltransf_1"/>
    <property type="match status" value="1"/>
</dbReference>
<dbReference type="InterPro" id="IPR016181">
    <property type="entry name" value="Acyl_CoA_acyltransferase"/>
</dbReference>
<sequence length="154" mass="17537">MPIIPAKLTDIAKLTTLYQQLTTEMHVLQPTNYQADYTPEFFDWQQMITDPLQAVFVHQNQDAQIDAFCHVTTAQTSPSPLFIAHRFAYLTTLYVAPEARRHHVATQLLSSAKQWQQTQALDYLELTVLGNNPAALALYQKLGYTTQNQTLRAN</sequence>